<evidence type="ECO:0000256" key="3">
    <source>
        <dbReference type="ARBA" id="ARBA00038295"/>
    </source>
</evidence>
<keyword evidence="6" id="KW-1185">Reference proteome</keyword>
<evidence type="ECO:0000256" key="5">
    <source>
        <dbReference type="SAM" id="MobiDB-lite"/>
    </source>
</evidence>
<accession>A0A8B8IZF2</accession>
<dbReference type="GeneID" id="103724261"/>
<evidence type="ECO:0000313" key="7">
    <source>
        <dbReference type="RefSeq" id="XP_026656230.1"/>
    </source>
</evidence>
<gene>
    <name evidence="7" type="primary">LOC103724261</name>
</gene>
<keyword evidence="2" id="KW-0539">Nucleus</keyword>
<evidence type="ECO:0000256" key="4">
    <source>
        <dbReference type="SAM" id="Coils"/>
    </source>
</evidence>
<dbReference type="InterPro" id="IPR004127">
    <property type="entry name" value="Prefoldin_subunit_alpha"/>
</dbReference>
<dbReference type="SUPFAM" id="SSF46579">
    <property type="entry name" value="Prefoldin"/>
    <property type="match status" value="1"/>
</dbReference>
<comment type="subcellular location">
    <subcellularLocation>
        <location evidence="1">Nucleus</location>
    </subcellularLocation>
</comment>
<dbReference type="GO" id="GO:0003682">
    <property type="term" value="F:chromatin binding"/>
    <property type="evidence" value="ECO:0007669"/>
    <property type="project" value="TreeGrafter"/>
</dbReference>
<dbReference type="GO" id="GO:0009409">
    <property type="term" value="P:response to cold"/>
    <property type="evidence" value="ECO:0007669"/>
    <property type="project" value="UniProtKB-ARBA"/>
</dbReference>
<dbReference type="PANTHER" id="PTHR15111:SF0">
    <property type="entry name" value="UNCONVENTIONAL PREFOLDIN RPB5 INTERACTOR 1"/>
    <property type="match status" value="1"/>
</dbReference>
<keyword evidence="4" id="KW-0175">Coiled coil</keyword>
<reference evidence="6" key="1">
    <citation type="journal article" date="2019" name="Nat. Commun.">
        <title>Genome-wide association mapping of date palm fruit traits.</title>
        <authorList>
            <person name="Hazzouri K.M."/>
            <person name="Gros-Balthazard M."/>
            <person name="Flowers J.M."/>
            <person name="Copetti D."/>
            <person name="Lemansour A."/>
            <person name="Lebrun M."/>
            <person name="Masmoudi K."/>
            <person name="Ferrand S."/>
            <person name="Dhar M.I."/>
            <person name="Fresquez Z.A."/>
            <person name="Rosas U."/>
            <person name="Zhang J."/>
            <person name="Talag J."/>
            <person name="Lee S."/>
            <person name="Kudrna D."/>
            <person name="Powell R.F."/>
            <person name="Leitch I.J."/>
            <person name="Krueger R.R."/>
            <person name="Wing R.A."/>
            <person name="Amiri K.M.A."/>
            <person name="Purugganan M.D."/>
        </authorList>
    </citation>
    <scope>NUCLEOTIDE SEQUENCE [LARGE SCALE GENOMIC DNA]</scope>
    <source>
        <strain evidence="6">cv. Khalas</strain>
    </source>
</reference>
<evidence type="ECO:0000256" key="1">
    <source>
        <dbReference type="ARBA" id="ARBA00004123"/>
    </source>
</evidence>
<feature type="compositionally biased region" description="Polar residues" evidence="5">
    <location>
        <begin position="288"/>
        <end position="303"/>
    </location>
</feature>
<dbReference type="InterPro" id="IPR009053">
    <property type="entry name" value="Prefoldin"/>
</dbReference>
<comment type="similarity">
    <text evidence="3">Belongs to the RNA polymerase II subunit 5-mediating protein family.</text>
</comment>
<dbReference type="OrthoDB" id="21413at2759"/>
<feature type="region of interest" description="Disordered" evidence="5">
    <location>
        <begin position="205"/>
        <end position="349"/>
    </location>
</feature>
<dbReference type="GO" id="GO:0000122">
    <property type="term" value="P:negative regulation of transcription by RNA polymerase II"/>
    <property type="evidence" value="ECO:0007669"/>
    <property type="project" value="TreeGrafter"/>
</dbReference>
<sequence>MGDGAKGTIASLDSLFSPEEVQKAALRVEDAIADRRKELDRLRGFISDNSALIHLVRKLPDELSHDIMVPFGSAAFFPGRLIHTNEFLVLLGEGYYADRTAKQTIEILQRRGKALEAQVEFLKAMMSDLEAESKFFNSTATEAAEGLVEIREEYIEDAPKDVSESGRYCISVSNPLDSSKEDNSGKPDEDEVHARIMAKLDELEKEEIEDGSASGSDEDAEDSFQSNVNDDKNEASKIADLSMQFSTKAGSFQCDKEQPDSMQKSPLPPERKENLHKASIPKLEDSSENSASQTSKIGSSSHRAFTGSIVEHSHGLAPVQSAKSPTPEQASGSYPSKPVSRFKMQKGIR</sequence>
<dbReference type="PANTHER" id="PTHR15111">
    <property type="entry name" value="RNA POLYMERASE II SUBUNIT 5-MEDIATING PROTEIN NNX3"/>
    <property type="match status" value="1"/>
</dbReference>
<dbReference type="GO" id="GO:0005634">
    <property type="term" value="C:nucleus"/>
    <property type="evidence" value="ECO:0007669"/>
    <property type="project" value="UniProtKB-SubCell"/>
</dbReference>
<dbReference type="GO" id="GO:0006457">
    <property type="term" value="P:protein folding"/>
    <property type="evidence" value="ECO:0007669"/>
    <property type="project" value="UniProtKB-ARBA"/>
</dbReference>
<dbReference type="Pfam" id="PF02996">
    <property type="entry name" value="Prefoldin"/>
    <property type="match status" value="1"/>
</dbReference>
<dbReference type="CDD" id="cd23159">
    <property type="entry name" value="Prefoldin_URI1"/>
    <property type="match status" value="1"/>
</dbReference>
<feature type="coiled-coil region" evidence="4">
    <location>
        <begin position="105"/>
        <end position="132"/>
    </location>
</feature>
<dbReference type="AlphaFoldDB" id="A0A8B8IZF2"/>
<protein>
    <submittedName>
        <fullName evidence="7">RNA polymerase II subunit 5-mediating protein homolog isoform X1</fullName>
    </submittedName>
</protein>
<feature type="compositionally biased region" description="Acidic residues" evidence="5">
    <location>
        <begin position="205"/>
        <end position="222"/>
    </location>
</feature>
<dbReference type="GO" id="GO:0019212">
    <property type="term" value="F:phosphatase inhibitor activity"/>
    <property type="evidence" value="ECO:0007669"/>
    <property type="project" value="TreeGrafter"/>
</dbReference>
<dbReference type="InterPro" id="IPR052255">
    <property type="entry name" value="RNA_pol_II_subunit5-mediator"/>
</dbReference>
<dbReference type="GO" id="GO:0003714">
    <property type="term" value="F:transcription corepressor activity"/>
    <property type="evidence" value="ECO:0007669"/>
    <property type="project" value="TreeGrafter"/>
</dbReference>
<name>A0A8B8IZF2_PHODC</name>
<dbReference type="RefSeq" id="XP_026656230.1">
    <property type="nucleotide sequence ID" value="XM_026800429.2"/>
</dbReference>
<dbReference type="Gene3D" id="1.10.287.370">
    <property type="match status" value="1"/>
</dbReference>
<evidence type="ECO:0000256" key="2">
    <source>
        <dbReference type="ARBA" id="ARBA00023242"/>
    </source>
</evidence>
<reference evidence="7" key="2">
    <citation type="submission" date="2025-08" db="UniProtKB">
        <authorList>
            <consortium name="RefSeq"/>
        </authorList>
    </citation>
    <scope>IDENTIFICATION</scope>
    <source>
        <tissue evidence="7">Young leaves</tissue>
    </source>
</reference>
<organism evidence="6 7">
    <name type="scientific">Phoenix dactylifera</name>
    <name type="common">Date palm</name>
    <dbReference type="NCBI Taxonomy" id="42345"/>
    <lineage>
        <taxon>Eukaryota</taxon>
        <taxon>Viridiplantae</taxon>
        <taxon>Streptophyta</taxon>
        <taxon>Embryophyta</taxon>
        <taxon>Tracheophyta</taxon>
        <taxon>Spermatophyta</taxon>
        <taxon>Magnoliopsida</taxon>
        <taxon>Liliopsida</taxon>
        <taxon>Arecaceae</taxon>
        <taxon>Coryphoideae</taxon>
        <taxon>Phoeniceae</taxon>
        <taxon>Phoenix</taxon>
    </lineage>
</organism>
<dbReference type="Proteomes" id="UP000228380">
    <property type="component" value="Chromosome 9"/>
</dbReference>
<evidence type="ECO:0000313" key="6">
    <source>
        <dbReference type="Proteomes" id="UP000228380"/>
    </source>
</evidence>
<feature type="compositionally biased region" description="Polar residues" evidence="5">
    <location>
        <begin position="321"/>
        <end position="334"/>
    </location>
</feature>
<proteinExistence type="inferred from homology"/>